<feature type="compositionally biased region" description="Basic and acidic residues" evidence="1">
    <location>
        <begin position="115"/>
        <end position="131"/>
    </location>
</feature>
<feature type="compositionally biased region" description="Basic and acidic residues" evidence="1">
    <location>
        <begin position="187"/>
        <end position="203"/>
    </location>
</feature>
<evidence type="ECO:0000313" key="3">
    <source>
        <dbReference type="Proteomes" id="UP001347796"/>
    </source>
</evidence>
<dbReference type="Proteomes" id="UP001347796">
    <property type="component" value="Unassembled WGS sequence"/>
</dbReference>
<evidence type="ECO:0000313" key="2">
    <source>
        <dbReference type="EMBL" id="KAK6195589.1"/>
    </source>
</evidence>
<protein>
    <submittedName>
        <fullName evidence="2">Uncharacterized protein</fullName>
    </submittedName>
</protein>
<gene>
    <name evidence="2" type="ORF">SNE40_000988</name>
</gene>
<feature type="compositionally biased region" description="Basic and acidic residues" evidence="1">
    <location>
        <begin position="402"/>
        <end position="411"/>
    </location>
</feature>
<evidence type="ECO:0000256" key="1">
    <source>
        <dbReference type="SAM" id="MobiDB-lite"/>
    </source>
</evidence>
<feature type="region of interest" description="Disordered" evidence="1">
    <location>
        <begin position="388"/>
        <end position="411"/>
    </location>
</feature>
<comment type="caution">
    <text evidence="2">The sequence shown here is derived from an EMBL/GenBank/DDBJ whole genome shotgun (WGS) entry which is preliminary data.</text>
</comment>
<proteinExistence type="predicted"/>
<organism evidence="2 3">
    <name type="scientific">Patella caerulea</name>
    <name type="common">Rayed Mediterranean limpet</name>
    <dbReference type="NCBI Taxonomy" id="87958"/>
    <lineage>
        <taxon>Eukaryota</taxon>
        <taxon>Metazoa</taxon>
        <taxon>Spiralia</taxon>
        <taxon>Lophotrochozoa</taxon>
        <taxon>Mollusca</taxon>
        <taxon>Gastropoda</taxon>
        <taxon>Patellogastropoda</taxon>
        <taxon>Patelloidea</taxon>
        <taxon>Patellidae</taxon>
        <taxon>Patella</taxon>
    </lineage>
</organism>
<dbReference type="PROSITE" id="PS51257">
    <property type="entry name" value="PROKAR_LIPOPROTEIN"/>
    <property type="match status" value="1"/>
</dbReference>
<reference evidence="2 3" key="1">
    <citation type="submission" date="2024-01" db="EMBL/GenBank/DDBJ databases">
        <title>The genome of the rayed Mediterranean limpet Patella caerulea (Linnaeus, 1758).</title>
        <authorList>
            <person name="Anh-Thu Weber A."/>
            <person name="Halstead-Nussloch G."/>
        </authorList>
    </citation>
    <scope>NUCLEOTIDE SEQUENCE [LARGE SCALE GENOMIC DNA]</scope>
    <source>
        <strain evidence="2">AATW-2023a</strain>
        <tissue evidence="2">Whole specimen</tissue>
    </source>
</reference>
<dbReference type="EMBL" id="JAZGQO010000001">
    <property type="protein sequence ID" value="KAK6195589.1"/>
    <property type="molecule type" value="Genomic_DNA"/>
</dbReference>
<name>A0AAN8KDH4_PATCE</name>
<feature type="region of interest" description="Disordered" evidence="1">
    <location>
        <begin position="115"/>
        <end position="205"/>
    </location>
</feature>
<dbReference type="AlphaFoldDB" id="A0AAN8KDH4"/>
<sequence length="411" mass="45567">MEKYVFISIVYIVLYSCDGKPATVTEGPCVGPDCYHGQLMHGDQEPGIDHKAEDTYLRIKDELAAGQEKSKPDTPEQLGVGKMEIEIGAQAKEEIKRGKILPVDAEVMMHNGDPKAHEHKANPEETAENIKRGQILPVDAEGLMHGGDGKAHDHEAKPKPEDNTDNVKRGPIMPVDAKGLMHGGDGAAHDHEAKPAENADSIKRGPIMPIDAEALMHGGDGEAHEHGQVVEKVEERKNLGPGGEQYWHGALNHGDKELGVDHHKHDKEKQINKYDFDADDIKTIAGVGQIFAKLDLEAMLKKNSEEYSKWMNNGAPDLQEENSLWNQIDKVRQRYLSFGNLGQEEDEEKRAKRLNPMTSEWEKDLSDSRASQKDDIVNGLEMFGNIGSVKSNKGNYRANRPNADHVTHDES</sequence>
<accession>A0AAN8KDH4</accession>
<feature type="compositionally biased region" description="Basic and acidic residues" evidence="1">
    <location>
        <begin position="147"/>
        <end position="168"/>
    </location>
</feature>
<keyword evidence="3" id="KW-1185">Reference proteome</keyword>